<dbReference type="AlphaFoldDB" id="A0A024T7W3"/>
<proteinExistence type="predicted"/>
<dbReference type="VEuPathDB" id="FungiDB:H310_15219"/>
<dbReference type="RefSeq" id="XP_008881429.1">
    <property type="nucleotide sequence ID" value="XM_008883207.1"/>
</dbReference>
<reference evidence="2" key="1">
    <citation type="submission" date="2013-12" db="EMBL/GenBank/DDBJ databases">
        <title>The Genome Sequence of Aphanomyces invadans NJM9701.</title>
        <authorList>
            <consortium name="The Broad Institute Genomics Platform"/>
            <person name="Russ C."/>
            <person name="Tyler B."/>
            <person name="van West P."/>
            <person name="Dieguez-Uribeondo J."/>
            <person name="Young S.K."/>
            <person name="Zeng Q."/>
            <person name="Gargeya S."/>
            <person name="Fitzgerald M."/>
            <person name="Abouelleil A."/>
            <person name="Alvarado L."/>
            <person name="Chapman S.B."/>
            <person name="Gainer-Dewar J."/>
            <person name="Goldberg J."/>
            <person name="Griggs A."/>
            <person name="Gujja S."/>
            <person name="Hansen M."/>
            <person name="Howarth C."/>
            <person name="Imamovic A."/>
            <person name="Ireland A."/>
            <person name="Larimer J."/>
            <person name="McCowan C."/>
            <person name="Murphy C."/>
            <person name="Pearson M."/>
            <person name="Poon T.W."/>
            <person name="Priest M."/>
            <person name="Roberts A."/>
            <person name="Saif S."/>
            <person name="Shea T."/>
            <person name="Sykes S."/>
            <person name="Wortman J."/>
            <person name="Nusbaum C."/>
            <person name="Birren B."/>
        </authorList>
    </citation>
    <scope>NUCLEOTIDE SEQUENCE [LARGE SCALE GENOMIC DNA]</scope>
    <source>
        <strain evidence="2">NJM9701</strain>
    </source>
</reference>
<dbReference type="EMBL" id="KI914179">
    <property type="protein sequence ID" value="ETV89939.1"/>
    <property type="molecule type" value="Genomic_DNA"/>
</dbReference>
<feature type="transmembrane region" description="Helical" evidence="1">
    <location>
        <begin position="12"/>
        <end position="35"/>
    </location>
</feature>
<evidence type="ECO:0000256" key="1">
    <source>
        <dbReference type="SAM" id="Phobius"/>
    </source>
</evidence>
<keyword evidence="1" id="KW-0472">Membrane</keyword>
<protein>
    <submittedName>
        <fullName evidence="2">Uncharacterized protein</fullName>
    </submittedName>
</protein>
<name>A0A024T7W3_9STRA</name>
<keyword evidence="1" id="KW-1133">Transmembrane helix</keyword>
<gene>
    <name evidence="2" type="ORF">H310_15219</name>
</gene>
<dbReference type="OrthoDB" id="5978043at2759"/>
<organism evidence="2">
    <name type="scientific">Aphanomyces invadans</name>
    <dbReference type="NCBI Taxonomy" id="157072"/>
    <lineage>
        <taxon>Eukaryota</taxon>
        <taxon>Sar</taxon>
        <taxon>Stramenopiles</taxon>
        <taxon>Oomycota</taxon>
        <taxon>Saprolegniomycetes</taxon>
        <taxon>Saprolegniales</taxon>
        <taxon>Verrucalvaceae</taxon>
        <taxon>Aphanomyces</taxon>
    </lineage>
</organism>
<keyword evidence="1" id="KW-0812">Transmembrane</keyword>
<accession>A0A024T7W3</accession>
<sequence>MQRHQADRLQRWAMVMASYNYSILHIPALLAYLHWTLCLHCRLLISFGPR</sequence>
<evidence type="ECO:0000313" key="2">
    <source>
        <dbReference type="EMBL" id="ETV89939.1"/>
    </source>
</evidence>
<dbReference type="GeneID" id="20092269"/>